<gene>
    <name evidence="4" type="ORF">GCM10008024_06590</name>
    <name evidence="5" type="ORF">SAMN05444006_102217</name>
</gene>
<keyword evidence="2" id="KW-1133">Transmembrane helix</keyword>
<dbReference type="AlphaFoldDB" id="A0AAN4ZYK7"/>
<feature type="domain" description="HAMP" evidence="3">
    <location>
        <begin position="297"/>
        <end position="349"/>
    </location>
</feature>
<organism evidence="4 7">
    <name type="scientific">Allgaiera indica</name>
    <dbReference type="NCBI Taxonomy" id="765699"/>
    <lineage>
        <taxon>Bacteria</taxon>
        <taxon>Pseudomonadati</taxon>
        <taxon>Pseudomonadota</taxon>
        <taxon>Alphaproteobacteria</taxon>
        <taxon>Rhodobacterales</taxon>
        <taxon>Paracoccaceae</taxon>
        <taxon>Allgaiera</taxon>
    </lineage>
</organism>
<evidence type="ECO:0000313" key="5">
    <source>
        <dbReference type="EMBL" id="SDW27073.1"/>
    </source>
</evidence>
<dbReference type="InterPro" id="IPR003660">
    <property type="entry name" value="HAMP_dom"/>
</dbReference>
<reference evidence="4" key="3">
    <citation type="submission" date="2023-06" db="EMBL/GenBank/DDBJ databases">
        <authorList>
            <person name="Sun Q."/>
            <person name="Zhou Y."/>
        </authorList>
    </citation>
    <scope>NUCLEOTIDE SEQUENCE</scope>
    <source>
        <strain evidence="4">CGMCC 1.10859</strain>
    </source>
</reference>
<dbReference type="Proteomes" id="UP000634647">
    <property type="component" value="Unassembled WGS sequence"/>
</dbReference>
<protein>
    <recommendedName>
        <fullName evidence="3">HAMP domain-containing protein</fullName>
    </recommendedName>
</protein>
<proteinExistence type="predicted"/>
<feature type="transmembrane region" description="Helical" evidence="2">
    <location>
        <begin position="280"/>
        <end position="300"/>
    </location>
</feature>
<evidence type="ECO:0000313" key="4">
    <source>
        <dbReference type="EMBL" id="GHD99393.1"/>
    </source>
</evidence>
<keyword evidence="2" id="KW-0812">Transmembrane</keyword>
<dbReference type="EMBL" id="BNAB01000002">
    <property type="protein sequence ID" value="GHD99393.1"/>
    <property type="molecule type" value="Genomic_DNA"/>
</dbReference>
<keyword evidence="6" id="KW-1185">Reference proteome</keyword>
<dbReference type="PROSITE" id="PS50885">
    <property type="entry name" value="HAMP"/>
    <property type="match status" value="1"/>
</dbReference>
<evidence type="ECO:0000256" key="2">
    <source>
        <dbReference type="SAM" id="Phobius"/>
    </source>
</evidence>
<reference evidence="4" key="1">
    <citation type="journal article" date="2014" name="Int. J. Syst. Evol. Microbiol.">
        <title>Complete genome sequence of Corynebacterium casei LMG S-19264T (=DSM 44701T), isolated from a smear-ripened cheese.</title>
        <authorList>
            <consortium name="US DOE Joint Genome Institute (JGI-PGF)"/>
            <person name="Walter F."/>
            <person name="Albersmeier A."/>
            <person name="Kalinowski J."/>
            <person name="Ruckert C."/>
        </authorList>
    </citation>
    <scope>NUCLEOTIDE SEQUENCE</scope>
    <source>
        <strain evidence="4">CGMCC 1.10859</strain>
    </source>
</reference>
<reference evidence="5 6" key="2">
    <citation type="submission" date="2016-10" db="EMBL/GenBank/DDBJ databases">
        <authorList>
            <person name="Varghese N."/>
            <person name="Submissions S."/>
        </authorList>
    </citation>
    <scope>NUCLEOTIDE SEQUENCE [LARGE SCALE GENOMIC DNA]</scope>
    <source>
        <strain evidence="5 6">DSM 24802</strain>
    </source>
</reference>
<name>A0AAN4ZYK7_9RHOB</name>
<accession>A0AAN4ZYK7</accession>
<feature type="region of interest" description="Disordered" evidence="1">
    <location>
        <begin position="353"/>
        <end position="391"/>
    </location>
</feature>
<evidence type="ECO:0000259" key="3">
    <source>
        <dbReference type="PROSITE" id="PS50885"/>
    </source>
</evidence>
<dbReference type="Gene3D" id="3.30.450.20">
    <property type="entry name" value="PAS domain"/>
    <property type="match status" value="1"/>
</dbReference>
<dbReference type="GO" id="GO:0007165">
    <property type="term" value="P:signal transduction"/>
    <property type="evidence" value="ECO:0007669"/>
    <property type="project" value="InterPro"/>
</dbReference>
<keyword evidence="2" id="KW-0472">Membrane</keyword>
<sequence>MRLSNKAAIWIAAFTVLFIVVGLYAVRSYRDAFEASVQANSVQRSGEALKLIINRSLNREWDSLDALAKSIDVNNPARLQGVADTMPRASRRLSWVGYISTGGIVEAGTGGAEMGWNVSKARWFRSALRGPTLSDPFQAKSGAGLASFINLAYPVRRKGGQVTGVLVYRLSMNWLENFVIDSAKALGMDAFVVDSAGNILVSAHTVSGAPPSAASLHAARLSMLRGLLPVETREAGYVSASIPRLLGNSLRSNDWTLIVRMPNRLHVAVGGESWRHAETALIAIALMVALCLIAAMRMFLRPIEIQSAAFADLTEGKFTYPREFRSSREARDLGASLAFLQTQLEGLRAKVNVSADGRGGSGKSQPPAGPGGNGRVSRLHPVRGNPYRKAS</sequence>
<evidence type="ECO:0000313" key="7">
    <source>
        <dbReference type="Proteomes" id="UP000634647"/>
    </source>
</evidence>
<evidence type="ECO:0000313" key="6">
    <source>
        <dbReference type="Proteomes" id="UP000199541"/>
    </source>
</evidence>
<dbReference type="RefSeq" id="WP_035841575.1">
    <property type="nucleotide sequence ID" value="NZ_BNAB01000002.1"/>
</dbReference>
<comment type="caution">
    <text evidence="4">The sequence shown here is derived from an EMBL/GenBank/DDBJ whole genome shotgun (WGS) entry which is preliminary data.</text>
</comment>
<feature type="transmembrane region" description="Helical" evidence="2">
    <location>
        <begin position="7"/>
        <end position="26"/>
    </location>
</feature>
<dbReference type="EMBL" id="FNOB01000002">
    <property type="protein sequence ID" value="SDW27073.1"/>
    <property type="molecule type" value="Genomic_DNA"/>
</dbReference>
<dbReference type="Proteomes" id="UP000199541">
    <property type="component" value="Unassembled WGS sequence"/>
</dbReference>
<evidence type="ECO:0000256" key="1">
    <source>
        <dbReference type="SAM" id="MobiDB-lite"/>
    </source>
</evidence>
<dbReference type="GO" id="GO:0016020">
    <property type="term" value="C:membrane"/>
    <property type="evidence" value="ECO:0007669"/>
    <property type="project" value="InterPro"/>
</dbReference>